<protein>
    <recommendedName>
        <fullName evidence="3">DUF3829 domain-containing protein</fullName>
    </recommendedName>
</protein>
<dbReference type="eggNOG" id="ENOG5033ZSH">
    <property type="taxonomic scope" value="Bacteria"/>
</dbReference>
<dbReference type="AlphaFoldDB" id="A0A1I2L7K4"/>
<evidence type="ECO:0000313" key="2">
    <source>
        <dbReference type="Proteomes" id="UP000182135"/>
    </source>
</evidence>
<keyword evidence="2" id="KW-1185">Reference proteome</keyword>
<evidence type="ECO:0000313" key="1">
    <source>
        <dbReference type="EMBL" id="SFF73076.1"/>
    </source>
</evidence>
<dbReference type="RefSeq" id="WP_027637782.1">
    <property type="nucleotide sequence ID" value="NZ_BAAACD010000008.1"/>
</dbReference>
<evidence type="ECO:0008006" key="3">
    <source>
        <dbReference type="Google" id="ProtNLM"/>
    </source>
</evidence>
<proteinExistence type="predicted"/>
<reference evidence="1 2" key="1">
    <citation type="submission" date="2016-10" db="EMBL/GenBank/DDBJ databases">
        <authorList>
            <person name="de Groot N.N."/>
        </authorList>
    </citation>
    <scope>NUCLEOTIDE SEQUENCE [LARGE SCALE GENOMIC DNA]</scope>
    <source>
        <strain evidence="1 2">NLAE-zl-G419</strain>
    </source>
</reference>
<accession>A0A1I2L7K4</accession>
<sequence>MKKNIILNLALSILLIILVVTLFPMVNKNKIPKELSSLSELVDDINLSNKYVFDVVEDDLSNPEISLRIPSAIDDLNSIQEKISSIDVPEKYSDIVSSLSSGIKSNILFYRQFSAILNNLKGKDLEESQNNLKNYQESACESYNNISPFKIYFFNGDNKKLSALYSSIDTLRISNRDTQLNEEKNKTFILSFERIITEFSSINKDFSPYIEKWQKNTCSYDSLIDDIEKCQNSLDTLSGKIYALAIPNEATASYEDFKQVIAAYRDYLNAVQLDLSKSTLNSKDENFFENSESKRESVNTCIEKFKTTLKKYKDNLSL</sequence>
<name>A0A1I2L7K4_9CLOT</name>
<organism evidence="1 2">
    <name type="scientific">Clostridium cadaveris</name>
    <dbReference type="NCBI Taxonomy" id="1529"/>
    <lineage>
        <taxon>Bacteria</taxon>
        <taxon>Bacillati</taxon>
        <taxon>Bacillota</taxon>
        <taxon>Clostridia</taxon>
        <taxon>Eubacteriales</taxon>
        <taxon>Clostridiaceae</taxon>
        <taxon>Clostridium</taxon>
    </lineage>
</organism>
<gene>
    <name evidence="1" type="ORF">SAMN04487885_10881</name>
</gene>
<dbReference type="STRING" id="1529.SAMN04487885_10881"/>
<dbReference type="OrthoDB" id="1938186at2"/>
<dbReference type="GeneID" id="90546110"/>
<dbReference type="EMBL" id="FOOE01000008">
    <property type="protein sequence ID" value="SFF73076.1"/>
    <property type="molecule type" value="Genomic_DNA"/>
</dbReference>
<dbReference type="Proteomes" id="UP000182135">
    <property type="component" value="Unassembled WGS sequence"/>
</dbReference>